<accession>A0A9W4NF35</accession>
<proteinExistence type="predicted"/>
<gene>
    <name evidence="1" type="ORF">PSALAMII_LOCUS3706</name>
</gene>
<evidence type="ECO:0000313" key="2">
    <source>
        <dbReference type="Proteomes" id="UP001152592"/>
    </source>
</evidence>
<evidence type="ECO:0000313" key="1">
    <source>
        <dbReference type="EMBL" id="CAG8361732.1"/>
    </source>
</evidence>
<name>A0A9W4NF35_9EURO</name>
<dbReference type="AlphaFoldDB" id="A0A9W4NF35"/>
<reference evidence="1" key="1">
    <citation type="submission" date="2021-07" db="EMBL/GenBank/DDBJ databases">
        <authorList>
            <person name="Branca A.L. A."/>
        </authorList>
    </citation>
    <scope>NUCLEOTIDE SEQUENCE</scope>
</reference>
<sequence>MITHFLLRLKKKELIENAIQHFLRHTDPRDCPEVVLLKALEVSDKLPIASLETEDVEEILGLTGAGHDDGEFDSVAPISLPQDLELWLEKSDHALFTRGPIQALIHCKLNLLLIAAHEIASVSSSQSTKPLNIQMERTWAYGHVQWKGRIWRLSGRPDYGIWRGEQIHLDLNVVILEAKNFGCVQRHRKNLGMADTTVYGITTDTRYFYFVKLNEKSQWSCNTYKVIRNSFERILGLLVHLMKKAAASMPPDAYEVRYHLGNLTFDSSDSDSDGEADAESDLK</sequence>
<organism evidence="1 2">
    <name type="scientific">Penicillium salamii</name>
    <dbReference type="NCBI Taxonomy" id="1612424"/>
    <lineage>
        <taxon>Eukaryota</taxon>
        <taxon>Fungi</taxon>
        <taxon>Dikarya</taxon>
        <taxon>Ascomycota</taxon>
        <taxon>Pezizomycotina</taxon>
        <taxon>Eurotiomycetes</taxon>
        <taxon>Eurotiomycetidae</taxon>
        <taxon>Eurotiales</taxon>
        <taxon>Aspergillaceae</taxon>
        <taxon>Penicillium</taxon>
    </lineage>
</organism>
<protein>
    <submittedName>
        <fullName evidence="1">Uncharacterized protein</fullName>
    </submittedName>
</protein>
<dbReference type="EMBL" id="CAJVPD010000177">
    <property type="protein sequence ID" value="CAG8361732.1"/>
    <property type="molecule type" value="Genomic_DNA"/>
</dbReference>
<comment type="caution">
    <text evidence="1">The sequence shown here is derived from an EMBL/GenBank/DDBJ whole genome shotgun (WGS) entry which is preliminary data.</text>
</comment>
<dbReference type="OrthoDB" id="2163491at2759"/>
<dbReference type="Proteomes" id="UP001152592">
    <property type="component" value="Unassembled WGS sequence"/>
</dbReference>